<name>A0AAD7W232_9TELE</name>
<dbReference type="Proteomes" id="UP001221898">
    <property type="component" value="Unassembled WGS sequence"/>
</dbReference>
<evidence type="ECO:0000256" key="2">
    <source>
        <dbReference type="SAM" id="Phobius"/>
    </source>
</evidence>
<keyword evidence="2" id="KW-0472">Membrane</keyword>
<dbReference type="EMBL" id="JAINUG010000388">
    <property type="protein sequence ID" value="KAJ8372755.1"/>
    <property type="molecule type" value="Genomic_DNA"/>
</dbReference>
<organism evidence="4 5">
    <name type="scientific">Aldrovandia affinis</name>
    <dbReference type="NCBI Taxonomy" id="143900"/>
    <lineage>
        <taxon>Eukaryota</taxon>
        <taxon>Metazoa</taxon>
        <taxon>Chordata</taxon>
        <taxon>Craniata</taxon>
        <taxon>Vertebrata</taxon>
        <taxon>Euteleostomi</taxon>
        <taxon>Actinopterygii</taxon>
        <taxon>Neopterygii</taxon>
        <taxon>Teleostei</taxon>
        <taxon>Notacanthiformes</taxon>
        <taxon>Halosauridae</taxon>
        <taxon>Aldrovandia</taxon>
    </lineage>
</organism>
<sequence length="366" mass="39570">MKMECSSTEVAPSEDGSQPDAGPGGGSAVCPTLAKDPRSCLPTPPLSPSDYRPGLDLSREMWLENPYESVGVGVGVGAAASGDYVPMRRIEPWTRPAANQSGAGRHSLCKRPSLVFICLWIITLIFLFTTLGLYLPTLNNSSTQRTADVSAQKLADLMKQQEMAAALISELQMEVEDLDHFYTTQLMCFPNYSSPAIVGKMSEISRKNTIIIKPAWWWISAAAVDVTLDPDTAHPMLIVSEDGKQTMLLSVCLLLSAGLCGSGSAAGLSDKRCSLPPVQRGALHHNCIKELRLDPHLYVMANLSLSPWEYVPAVCLSAAGAARSKEITSSIPVLFRRRGSGRCYHLEPGLFNLTTGCTCVRRSPTL</sequence>
<accession>A0AAD7W232</accession>
<keyword evidence="2" id="KW-0812">Transmembrane</keyword>
<dbReference type="Pfam" id="PF13765">
    <property type="entry name" value="PRY"/>
    <property type="match status" value="1"/>
</dbReference>
<dbReference type="SUPFAM" id="SSF49899">
    <property type="entry name" value="Concanavalin A-like lectins/glucanases"/>
    <property type="match status" value="1"/>
</dbReference>
<reference evidence="4" key="1">
    <citation type="journal article" date="2023" name="Science">
        <title>Genome structures resolve the early diversification of teleost fishes.</title>
        <authorList>
            <person name="Parey E."/>
            <person name="Louis A."/>
            <person name="Montfort J."/>
            <person name="Bouchez O."/>
            <person name="Roques C."/>
            <person name="Iampietro C."/>
            <person name="Lluch J."/>
            <person name="Castinel A."/>
            <person name="Donnadieu C."/>
            <person name="Desvignes T."/>
            <person name="Floi Bucao C."/>
            <person name="Jouanno E."/>
            <person name="Wen M."/>
            <person name="Mejri S."/>
            <person name="Dirks R."/>
            <person name="Jansen H."/>
            <person name="Henkel C."/>
            <person name="Chen W.J."/>
            <person name="Zahm M."/>
            <person name="Cabau C."/>
            <person name="Klopp C."/>
            <person name="Thompson A.W."/>
            <person name="Robinson-Rechavi M."/>
            <person name="Braasch I."/>
            <person name="Lecointre G."/>
            <person name="Bobe J."/>
            <person name="Postlethwait J.H."/>
            <person name="Berthelot C."/>
            <person name="Roest Crollius H."/>
            <person name="Guiguen Y."/>
        </authorList>
    </citation>
    <scope>NUCLEOTIDE SEQUENCE</scope>
    <source>
        <strain evidence="4">NC1722</strain>
    </source>
</reference>
<dbReference type="InterPro" id="IPR006574">
    <property type="entry name" value="PRY"/>
</dbReference>
<protein>
    <recommendedName>
        <fullName evidence="3">SPRY-associated domain-containing protein</fullName>
    </recommendedName>
</protein>
<evidence type="ECO:0000313" key="4">
    <source>
        <dbReference type="EMBL" id="KAJ8372755.1"/>
    </source>
</evidence>
<keyword evidence="2" id="KW-1133">Transmembrane helix</keyword>
<evidence type="ECO:0000313" key="5">
    <source>
        <dbReference type="Proteomes" id="UP001221898"/>
    </source>
</evidence>
<feature type="transmembrane region" description="Helical" evidence="2">
    <location>
        <begin position="114"/>
        <end position="135"/>
    </location>
</feature>
<gene>
    <name evidence="4" type="ORF">AAFF_G00277630</name>
</gene>
<evidence type="ECO:0000259" key="3">
    <source>
        <dbReference type="Pfam" id="PF13765"/>
    </source>
</evidence>
<dbReference type="InterPro" id="IPR013320">
    <property type="entry name" value="ConA-like_dom_sf"/>
</dbReference>
<feature type="region of interest" description="Disordered" evidence="1">
    <location>
        <begin position="1"/>
        <end position="47"/>
    </location>
</feature>
<proteinExistence type="predicted"/>
<comment type="caution">
    <text evidence="4">The sequence shown here is derived from an EMBL/GenBank/DDBJ whole genome shotgun (WGS) entry which is preliminary data.</text>
</comment>
<dbReference type="InterPro" id="IPR043136">
    <property type="entry name" value="B30.2/SPRY_sf"/>
</dbReference>
<feature type="compositionally biased region" description="Polar residues" evidence="1">
    <location>
        <begin position="1"/>
        <end position="10"/>
    </location>
</feature>
<dbReference type="AlphaFoldDB" id="A0AAD7W232"/>
<feature type="domain" description="SPRY-associated" evidence="3">
    <location>
        <begin position="226"/>
        <end position="245"/>
    </location>
</feature>
<evidence type="ECO:0000256" key="1">
    <source>
        <dbReference type="SAM" id="MobiDB-lite"/>
    </source>
</evidence>
<dbReference type="Gene3D" id="2.60.120.920">
    <property type="match status" value="1"/>
</dbReference>
<keyword evidence="5" id="KW-1185">Reference proteome</keyword>